<keyword evidence="2" id="KW-1185">Reference proteome</keyword>
<name>N1JJR6_BLUG1</name>
<accession>N1JJR6</accession>
<dbReference type="HOGENOM" id="CLU_2399378_0_0_1"/>
<comment type="caution">
    <text evidence="1">The sequence shown here is derived from an EMBL/GenBank/DDBJ whole genome shotgun (WGS) entry which is preliminary data.</text>
</comment>
<gene>
    <name evidence="1" type="ORF">BGHDH14_bgh06737</name>
</gene>
<dbReference type="AlphaFoldDB" id="N1JJR6"/>
<protein>
    <submittedName>
        <fullName evidence="1">Avra10-like protein</fullName>
    </submittedName>
</protein>
<dbReference type="InParanoid" id="N1JJR6"/>
<reference evidence="1 2" key="1">
    <citation type="journal article" date="2010" name="Science">
        <title>Genome expansion and gene loss in powdery mildew fungi reveal tradeoffs in extreme parasitism.</title>
        <authorList>
            <person name="Spanu P.D."/>
            <person name="Abbott J.C."/>
            <person name="Amselem J."/>
            <person name="Burgis T.A."/>
            <person name="Soanes D.M."/>
            <person name="Stueber K."/>
            <person name="Ver Loren van Themaat E."/>
            <person name="Brown J.K.M."/>
            <person name="Butcher S.A."/>
            <person name="Gurr S.J."/>
            <person name="Lebrun M.-H."/>
            <person name="Ridout C.J."/>
            <person name="Schulze-Lefert P."/>
            <person name="Talbot N.J."/>
            <person name="Ahmadinejad N."/>
            <person name="Ametz C."/>
            <person name="Barton G.R."/>
            <person name="Benjdia M."/>
            <person name="Bidzinski P."/>
            <person name="Bindschedler L.V."/>
            <person name="Both M."/>
            <person name="Brewer M.T."/>
            <person name="Cadle-Davidson L."/>
            <person name="Cadle-Davidson M.M."/>
            <person name="Collemare J."/>
            <person name="Cramer R."/>
            <person name="Frenkel O."/>
            <person name="Godfrey D."/>
            <person name="Harriman J."/>
            <person name="Hoede C."/>
            <person name="King B.C."/>
            <person name="Klages S."/>
            <person name="Kleemann J."/>
            <person name="Knoll D."/>
            <person name="Koti P.S."/>
            <person name="Kreplak J."/>
            <person name="Lopez-Ruiz F.J."/>
            <person name="Lu X."/>
            <person name="Maekawa T."/>
            <person name="Mahanil S."/>
            <person name="Micali C."/>
            <person name="Milgroom M.G."/>
            <person name="Montana G."/>
            <person name="Noir S."/>
            <person name="O'Connell R.J."/>
            <person name="Oberhaensli S."/>
            <person name="Parlange F."/>
            <person name="Pedersen C."/>
            <person name="Quesneville H."/>
            <person name="Reinhardt R."/>
            <person name="Rott M."/>
            <person name="Sacristan S."/>
            <person name="Schmidt S.M."/>
            <person name="Schoen M."/>
            <person name="Skamnioti P."/>
            <person name="Sommer H."/>
            <person name="Stephens A."/>
            <person name="Takahara H."/>
            <person name="Thordal-Christensen H."/>
            <person name="Vigouroux M."/>
            <person name="Wessling R."/>
            <person name="Wicker T."/>
            <person name="Panstruga R."/>
        </authorList>
    </citation>
    <scope>NUCLEOTIDE SEQUENCE [LARGE SCALE GENOMIC DNA]</scope>
    <source>
        <strain evidence="1">DH14</strain>
    </source>
</reference>
<dbReference type="Proteomes" id="UP000015441">
    <property type="component" value="Unassembled WGS sequence"/>
</dbReference>
<evidence type="ECO:0000313" key="2">
    <source>
        <dbReference type="Proteomes" id="UP000015441"/>
    </source>
</evidence>
<organism evidence="1 2">
    <name type="scientific">Blumeria graminis f. sp. hordei (strain DH14)</name>
    <name type="common">Barley powdery mildew</name>
    <name type="synonym">Oidium monilioides f. sp. hordei</name>
    <dbReference type="NCBI Taxonomy" id="546991"/>
    <lineage>
        <taxon>Eukaryota</taxon>
        <taxon>Fungi</taxon>
        <taxon>Dikarya</taxon>
        <taxon>Ascomycota</taxon>
        <taxon>Pezizomycotina</taxon>
        <taxon>Leotiomycetes</taxon>
        <taxon>Erysiphales</taxon>
        <taxon>Erysiphaceae</taxon>
        <taxon>Blumeria</taxon>
        <taxon>Blumeria hordei</taxon>
    </lineage>
</organism>
<evidence type="ECO:0000313" key="1">
    <source>
        <dbReference type="EMBL" id="CCU79294.1"/>
    </source>
</evidence>
<dbReference type="EMBL" id="CAUH01004322">
    <property type="protein sequence ID" value="CCU79294.1"/>
    <property type="molecule type" value="Genomic_DNA"/>
</dbReference>
<sequence length="93" mass="10577">MTTPLINYSLASASRQIHAHADIYTRRRKQSVAHKSGRQFFETDVRGIGTSLQDDAEDGYNLNGRVILNFGKEFYELSFLRAKTSVARVLRTL</sequence>
<proteinExistence type="predicted"/>